<proteinExistence type="predicted"/>
<protein>
    <submittedName>
        <fullName evidence="1">Uncharacterized protein</fullName>
    </submittedName>
</protein>
<dbReference type="InParanoid" id="A0A165ENQ8"/>
<organism evidence="1 2">
    <name type="scientific">Laetiporus sulphureus 93-53</name>
    <dbReference type="NCBI Taxonomy" id="1314785"/>
    <lineage>
        <taxon>Eukaryota</taxon>
        <taxon>Fungi</taxon>
        <taxon>Dikarya</taxon>
        <taxon>Basidiomycota</taxon>
        <taxon>Agaricomycotina</taxon>
        <taxon>Agaricomycetes</taxon>
        <taxon>Polyporales</taxon>
        <taxon>Laetiporus</taxon>
    </lineage>
</organism>
<sequence>MSQVCEECGHARGKKPELHHLRFHASHVPLLLPDDNEPTKILRNPQTEQFQCPTPGCTKSYPFSFQLAAHFNQCGPDSFAIIEMAAGEGTTAATSGNALHCASSACSHAAGSLAFLAISSHVDADQDSLPPKPNVDVAHAAGSLASPAIPSHIDADQDSLPPNPNVDITHAAGSLASPAIPSHIDASQDSLPPHSNVDITDDAVLLTHASMAASSPADHIESGALNRVNPTQAAHPPEALSVKCKVPQQHKILEHEHDEDIVAKFIADELISPHLVHLKDKFVSFSFKTADDMHILCALGDFAWHQFLRYCQMNCEGITWDQCLEIWDAMKHRHPVYIQFTADMSLKHAAETDDVKQFLLHLRRPMDHHLKKFEKQGITTKEAFDKLCLNNVVQEGSQWRGFRHILMCN</sequence>
<dbReference type="EMBL" id="KV427619">
    <property type="protein sequence ID" value="KZT07445.1"/>
    <property type="molecule type" value="Genomic_DNA"/>
</dbReference>
<name>A0A165ENQ8_9APHY</name>
<evidence type="ECO:0000313" key="1">
    <source>
        <dbReference type="EMBL" id="KZT07445.1"/>
    </source>
</evidence>
<dbReference type="GeneID" id="63824012"/>
<evidence type="ECO:0000313" key="2">
    <source>
        <dbReference type="Proteomes" id="UP000076871"/>
    </source>
</evidence>
<accession>A0A165ENQ8</accession>
<dbReference type="Proteomes" id="UP000076871">
    <property type="component" value="Unassembled WGS sequence"/>
</dbReference>
<dbReference type="RefSeq" id="XP_040765185.1">
    <property type="nucleotide sequence ID" value="XM_040906983.1"/>
</dbReference>
<gene>
    <name evidence="1" type="ORF">LAESUDRAFT_713556</name>
</gene>
<keyword evidence="2" id="KW-1185">Reference proteome</keyword>
<dbReference type="AlphaFoldDB" id="A0A165ENQ8"/>
<reference evidence="1 2" key="1">
    <citation type="journal article" date="2016" name="Mol. Biol. Evol.">
        <title>Comparative Genomics of Early-Diverging Mushroom-Forming Fungi Provides Insights into the Origins of Lignocellulose Decay Capabilities.</title>
        <authorList>
            <person name="Nagy L.G."/>
            <person name="Riley R."/>
            <person name="Tritt A."/>
            <person name="Adam C."/>
            <person name="Daum C."/>
            <person name="Floudas D."/>
            <person name="Sun H."/>
            <person name="Yadav J.S."/>
            <person name="Pangilinan J."/>
            <person name="Larsson K.H."/>
            <person name="Matsuura K."/>
            <person name="Barry K."/>
            <person name="Labutti K."/>
            <person name="Kuo R."/>
            <person name="Ohm R.A."/>
            <person name="Bhattacharya S.S."/>
            <person name="Shirouzu T."/>
            <person name="Yoshinaga Y."/>
            <person name="Martin F.M."/>
            <person name="Grigoriev I.V."/>
            <person name="Hibbett D.S."/>
        </authorList>
    </citation>
    <scope>NUCLEOTIDE SEQUENCE [LARGE SCALE GENOMIC DNA]</scope>
    <source>
        <strain evidence="1 2">93-53</strain>
    </source>
</reference>